<dbReference type="AlphaFoldDB" id="A0A1B2HSQ3"/>
<reference evidence="1 2" key="1">
    <citation type="submission" date="2016-07" db="EMBL/GenBank/DDBJ databases">
        <title>Complete genome sequence of the Lentzea guizhouensis DHS C013.</title>
        <authorList>
            <person name="Cao C."/>
        </authorList>
    </citation>
    <scope>NUCLEOTIDE SEQUENCE [LARGE SCALE GENOMIC DNA]</scope>
    <source>
        <strain evidence="1 2">DHS C013</strain>
    </source>
</reference>
<dbReference type="STRING" id="1586287.BBK82_36870"/>
<protein>
    <submittedName>
        <fullName evidence="1">Uncharacterized protein</fullName>
    </submittedName>
</protein>
<dbReference type="Proteomes" id="UP000093053">
    <property type="component" value="Chromosome"/>
</dbReference>
<organism evidence="1 2">
    <name type="scientific">Lentzea guizhouensis</name>
    <dbReference type="NCBI Taxonomy" id="1586287"/>
    <lineage>
        <taxon>Bacteria</taxon>
        <taxon>Bacillati</taxon>
        <taxon>Actinomycetota</taxon>
        <taxon>Actinomycetes</taxon>
        <taxon>Pseudonocardiales</taxon>
        <taxon>Pseudonocardiaceae</taxon>
        <taxon>Lentzea</taxon>
    </lineage>
</organism>
<name>A0A1B2HSQ3_9PSEU</name>
<keyword evidence="2" id="KW-1185">Reference proteome</keyword>
<evidence type="ECO:0000313" key="1">
    <source>
        <dbReference type="EMBL" id="ANZ40743.1"/>
    </source>
</evidence>
<dbReference type="EMBL" id="CP016793">
    <property type="protein sequence ID" value="ANZ40743.1"/>
    <property type="molecule type" value="Genomic_DNA"/>
</dbReference>
<dbReference type="SUPFAM" id="SSF52540">
    <property type="entry name" value="P-loop containing nucleoside triphosphate hydrolases"/>
    <property type="match status" value="1"/>
</dbReference>
<dbReference type="KEGG" id="led:BBK82_36870"/>
<dbReference type="Gene3D" id="3.40.50.300">
    <property type="entry name" value="P-loop containing nucleotide triphosphate hydrolases"/>
    <property type="match status" value="1"/>
</dbReference>
<proteinExistence type="predicted"/>
<gene>
    <name evidence="1" type="ORF">BBK82_36870</name>
</gene>
<evidence type="ECO:0000313" key="2">
    <source>
        <dbReference type="Proteomes" id="UP000093053"/>
    </source>
</evidence>
<sequence>MPRLIHLNGPTGVGKSTLAARYAADHPLTLNLDADQVVRLVGGWRDNFFATVDLVRPLAITMAAHHLRTGHDVVMPQLIADRGQREVFADAVTAAGARYVEVVLLAPRTTAIARFEQRDEPIDAVVTALGGQALIHQVFDDLQRYLTPGTTVIQTGEHDVEQTYTTLLAALND</sequence>
<dbReference type="RefSeq" id="WP_065919081.1">
    <property type="nucleotide sequence ID" value="NZ_CP016793.1"/>
</dbReference>
<dbReference type="InterPro" id="IPR027417">
    <property type="entry name" value="P-loop_NTPase"/>
</dbReference>
<dbReference type="Pfam" id="PF13671">
    <property type="entry name" value="AAA_33"/>
    <property type="match status" value="1"/>
</dbReference>
<accession>A0A1B2HSQ3</accession>